<dbReference type="InterPro" id="IPR013320">
    <property type="entry name" value="ConA-like_dom_sf"/>
</dbReference>
<evidence type="ECO:0000313" key="1">
    <source>
        <dbReference type="EMBL" id="GAI34380.1"/>
    </source>
</evidence>
<dbReference type="EMBL" id="BARV01029814">
    <property type="protein sequence ID" value="GAI34380.1"/>
    <property type="molecule type" value="Genomic_DNA"/>
</dbReference>
<sequence>QVPFAKVIGTTGFQFYFDLPNDNIWFGGNCAGIGWRYAKIAYVQETALWHHLVGRLTGSTLSIFLDNVQGIDEVTAGPFNPSTCNLTIGNRNFYFTKTWWWGVIDQAVFYNTVLDIPTIQRHSARRYSL</sequence>
<name>X1P5S7_9ZZZZ</name>
<dbReference type="SUPFAM" id="SSF49899">
    <property type="entry name" value="Concanavalin A-like lectins/glucanases"/>
    <property type="match status" value="1"/>
</dbReference>
<proteinExistence type="predicted"/>
<evidence type="ECO:0008006" key="2">
    <source>
        <dbReference type="Google" id="ProtNLM"/>
    </source>
</evidence>
<comment type="caution">
    <text evidence="1">The sequence shown here is derived from an EMBL/GenBank/DDBJ whole genome shotgun (WGS) entry which is preliminary data.</text>
</comment>
<feature type="non-terminal residue" evidence="1">
    <location>
        <position position="1"/>
    </location>
</feature>
<dbReference type="AlphaFoldDB" id="X1P5S7"/>
<dbReference type="Gene3D" id="2.60.120.200">
    <property type="match status" value="1"/>
</dbReference>
<accession>X1P5S7</accession>
<dbReference type="Pfam" id="PF13385">
    <property type="entry name" value="Laminin_G_3"/>
    <property type="match status" value="1"/>
</dbReference>
<gene>
    <name evidence="1" type="ORF">S06H3_47463</name>
</gene>
<protein>
    <recommendedName>
        <fullName evidence="2">LamG-like jellyroll fold domain-containing protein</fullName>
    </recommendedName>
</protein>
<organism evidence="1">
    <name type="scientific">marine sediment metagenome</name>
    <dbReference type="NCBI Taxonomy" id="412755"/>
    <lineage>
        <taxon>unclassified sequences</taxon>
        <taxon>metagenomes</taxon>
        <taxon>ecological metagenomes</taxon>
    </lineage>
</organism>
<reference evidence="1" key="1">
    <citation type="journal article" date="2014" name="Front. Microbiol.">
        <title>High frequency of phylogenetically diverse reductive dehalogenase-homologous genes in deep subseafloor sedimentary metagenomes.</title>
        <authorList>
            <person name="Kawai M."/>
            <person name="Futagami T."/>
            <person name="Toyoda A."/>
            <person name="Takaki Y."/>
            <person name="Nishi S."/>
            <person name="Hori S."/>
            <person name="Arai W."/>
            <person name="Tsubouchi T."/>
            <person name="Morono Y."/>
            <person name="Uchiyama I."/>
            <person name="Ito T."/>
            <person name="Fujiyama A."/>
            <person name="Inagaki F."/>
            <person name="Takami H."/>
        </authorList>
    </citation>
    <scope>NUCLEOTIDE SEQUENCE</scope>
    <source>
        <strain evidence="1">Expedition CK06-06</strain>
    </source>
</reference>